<name>A0A5C0VG35_9SPHI</name>
<dbReference type="KEGG" id="pej:FYC62_04395"/>
<dbReference type="Proteomes" id="UP000323653">
    <property type="component" value="Chromosome"/>
</dbReference>
<evidence type="ECO:0000256" key="1">
    <source>
        <dbReference type="SAM" id="SignalP"/>
    </source>
</evidence>
<evidence type="ECO:0000313" key="2">
    <source>
        <dbReference type="EMBL" id="QEK50997.1"/>
    </source>
</evidence>
<keyword evidence="3" id="KW-1185">Reference proteome</keyword>
<protein>
    <submittedName>
        <fullName evidence="2">Helix-hairpin-helix domain-containing protein</fullName>
    </submittedName>
</protein>
<dbReference type="EMBL" id="CP043329">
    <property type="protein sequence ID" value="QEK50997.1"/>
    <property type="molecule type" value="Genomic_DNA"/>
</dbReference>
<feature type="chain" id="PRO_5023022817" evidence="1">
    <location>
        <begin position="23"/>
        <end position="687"/>
    </location>
</feature>
<gene>
    <name evidence="2" type="ORF">FYC62_04395</name>
</gene>
<feature type="signal peptide" evidence="1">
    <location>
        <begin position="1"/>
        <end position="22"/>
    </location>
</feature>
<sequence length="687" mass="78960">MLSRIKILLLSGLLFFSLGLQAQQSNDPIIEYILEVIAENQSEDFDYTELVERLNFYRRNPLNLNKASRDELQELVFLNPLQISNLQDHIAVNGKLIDILELQSIDGFDLQTIKTLLNFSSINSPTGFENFSWANLKKEGRSDLIVRYGRILEEQAGFNIPEESGRSRYLGTPDRVFTRYRFNYLNNLQFSLNIDKDAGEQFWTTQNRTLGPDFVSASLYVKDVSRFKKIVLGDFSLQFGQGLTLWSGLSFGKGADLFSIAKQDLGLRPYTSINEFSFFRGFATQINFGRFDFTPFISFRRLDAGSSLNAATNLSEITSLQISGLHRTPNELANKNRIAQLVLGGNLQYNYRKLSLGLTAYQSNYSENFAPGNAVYNQFEFTGRKLTNLGAHYSYTVNNIYLFGELAHSVNSGIAFINGAIASLTPQISALVFHRNYQKDYYSYFNQGISEGSLAFNERGFFGGLQYKSGRKYEFNVYTDLFKFPWLRFRVDAPSVGHEIFSQFTYSPKRTTKFILRYRIEEKQQNVSGAITPINTLETVRRQNYRFEVQYALNKSFSFRNRAEVTQFKRESTQNTYGLLLYQDVLYNPLSSKLSGNARIAYFNTEGFDTRIYAFENDVLYGFSIPGLQNKGLRFYLNGRYTLKRGVDFWLKYSFTHFTDLETIGSGLDQINGNLRSEVKAQIRYQF</sequence>
<proteinExistence type="predicted"/>
<dbReference type="InterPro" id="IPR010994">
    <property type="entry name" value="RuvA_2-like"/>
</dbReference>
<evidence type="ECO:0000313" key="3">
    <source>
        <dbReference type="Proteomes" id="UP000323653"/>
    </source>
</evidence>
<reference evidence="2 3" key="1">
    <citation type="submission" date="2019-08" db="EMBL/GenBank/DDBJ databases">
        <title>Pedobacter sp. nov., isolated from Han river, South Korea.</title>
        <authorList>
            <person name="Lee D.-H."/>
            <person name="Kim Y.-S."/>
            <person name="Hwang E.-M."/>
            <person name="Le Tran T.C."/>
            <person name="Cha C.-J."/>
        </authorList>
    </citation>
    <scope>NUCLEOTIDE SEQUENCE [LARGE SCALE GENOMIC DNA]</scope>
    <source>
        <strain evidence="2 3">CJ43</strain>
    </source>
</reference>
<organism evidence="2 3">
    <name type="scientific">Pedobacter aquae</name>
    <dbReference type="NCBI Taxonomy" id="2605747"/>
    <lineage>
        <taxon>Bacteria</taxon>
        <taxon>Pseudomonadati</taxon>
        <taxon>Bacteroidota</taxon>
        <taxon>Sphingobacteriia</taxon>
        <taxon>Sphingobacteriales</taxon>
        <taxon>Sphingobacteriaceae</taxon>
        <taxon>Pedobacter</taxon>
    </lineage>
</organism>
<keyword evidence="1" id="KW-0732">Signal</keyword>
<accession>A0A5C0VG35</accession>
<dbReference type="AlphaFoldDB" id="A0A5C0VG35"/>
<dbReference type="RefSeq" id="WP_039453150.1">
    <property type="nucleotide sequence ID" value="NZ_CP043329.1"/>
</dbReference>
<dbReference type="SUPFAM" id="SSF47781">
    <property type="entry name" value="RuvA domain 2-like"/>
    <property type="match status" value="1"/>
</dbReference>